<evidence type="ECO:0000256" key="1">
    <source>
        <dbReference type="SAM" id="MobiDB-lite"/>
    </source>
</evidence>
<accession>A0ABY2H7C0</accession>
<dbReference type="EMBL" id="PPTA01000004">
    <property type="protein sequence ID" value="TFB04149.1"/>
    <property type="molecule type" value="Genomic_DNA"/>
</dbReference>
<comment type="caution">
    <text evidence="2">The sequence shown here is derived from an EMBL/GenBank/DDBJ whole genome shotgun (WGS) entry which is preliminary data.</text>
</comment>
<proteinExistence type="predicted"/>
<name>A0ABY2H7C0_9HYPO</name>
<protein>
    <submittedName>
        <fullName evidence="2">Uncharacterized protein</fullName>
    </submittedName>
</protein>
<gene>
    <name evidence="2" type="ORF">CCMA1212_004019</name>
</gene>
<keyword evidence="3" id="KW-1185">Reference proteome</keyword>
<evidence type="ECO:0000313" key="2">
    <source>
        <dbReference type="EMBL" id="TFB04149.1"/>
    </source>
</evidence>
<feature type="non-terminal residue" evidence="2">
    <location>
        <position position="1"/>
    </location>
</feature>
<organism evidence="2 3">
    <name type="scientific">Trichoderma ghanense</name>
    <dbReference type="NCBI Taxonomy" id="65468"/>
    <lineage>
        <taxon>Eukaryota</taxon>
        <taxon>Fungi</taxon>
        <taxon>Dikarya</taxon>
        <taxon>Ascomycota</taxon>
        <taxon>Pezizomycotina</taxon>
        <taxon>Sordariomycetes</taxon>
        <taxon>Hypocreomycetidae</taxon>
        <taxon>Hypocreales</taxon>
        <taxon>Hypocreaceae</taxon>
        <taxon>Trichoderma</taxon>
    </lineage>
</organism>
<feature type="region of interest" description="Disordered" evidence="1">
    <location>
        <begin position="1"/>
        <end position="40"/>
    </location>
</feature>
<dbReference type="GeneID" id="300575791"/>
<evidence type="ECO:0000313" key="3">
    <source>
        <dbReference type="Proteomes" id="UP001642720"/>
    </source>
</evidence>
<dbReference type="RefSeq" id="XP_073560350.1">
    <property type="nucleotide sequence ID" value="XM_073701341.1"/>
</dbReference>
<dbReference type="Proteomes" id="UP001642720">
    <property type="component" value="Unassembled WGS sequence"/>
</dbReference>
<reference evidence="2 3" key="1">
    <citation type="submission" date="2018-01" db="EMBL/GenBank/DDBJ databases">
        <title>Genome characterization of the sugarcane-associated fungus Trichoderma ghanense CCMA-1212 and their application in lignocelulose bioconversion.</title>
        <authorList>
            <person name="Steindorff A.S."/>
            <person name="Mendes T.D."/>
            <person name="Vilela E.S.D."/>
            <person name="Rodrigues D.S."/>
            <person name="Formighieri E.F."/>
            <person name="Melo I.S."/>
            <person name="Favaro L.C.L."/>
        </authorList>
    </citation>
    <scope>NUCLEOTIDE SEQUENCE [LARGE SCALE GENOMIC DNA]</scope>
    <source>
        <strain evidence="2 3">CCMA-1212</strain>
    </source>
</reference>
<sequence>LSYPLNFRTSGTFNPQPPTPTAASLPFRLPQPTKNIPPAMSIRTFECPPSPFPPRFFPLHNPP</sequence>